<evidence type="ECO:0000256" key="7">
    <source>
        <dbReference type="ARBA" id="ARBA00022692"/>
    </source>
</evidence>
<dbReference type="GO" id="GO:0009002">
    <property type="term" value="F:serine-type D-Ala-D-Ala carboxypeptidase activity"/>
    <property type="evidence" value="ECO:0007669"/>
    <property type="project" value="InterPro"/>
</dbReference>
<keyword evidence="6" id="KW-0645">Protease</keyword>
<feature type="domain" description="Penicillin-binding protein transpeptidase" evidence="14">
    <location>
        <begin position="268"/>
        <end position="626"/>
    </location>
</feature>
<evidence type="ECO:0000313" key="16">
    <source>
        <dbReference type="EMBL" id="MBB5078901.1"/>
    </source>
</evidence>
<proteinExistence type="inferred from homology"/>
<dbReference type="InterPro" id="IPR001460">
    <property type="entry name" value="PCN-bd_Tpept"/>
</dbReference>
<keyword evidence="8" id="KW-0378">Hydrolase</keyword>
<dbReference type="GO" id="GO:0071972">
    <property type="term" value="F:peptidoglycan L,D-transpeptidase activity"/>
    <property type="evidence" value="ECO:0007669"/>
    <property type="project" value="TreeGrafter"/>
</dbReference>
<dbReference type="GO" id="GO:0006508">
    <property type="term" value="P:proteolysis"/>
    <property type="evidence" value="ECO:0007669"/>
    <property type="project" value="UniProtKB-KW"/>
</dbReference>
<dbReference type="Gene3D" id="3.90.1310.10">
    <property type="entry name" value="Penicillin-binding protein 2a (Domain 2)"/>
    <property type="match status" value="1"/>
</dbReference>
<dbReference type="Pfam" id="PF00905">
    <property type="entry name" value="Transpeptidase"/>
    <property type="match status" value="1"/>
</dbReference>
<dbReference type="Proteomes" id="UP000568380">
    <property type="component" value="Unassembled WGS sequence"/>
</dbReference>
<dbReference type="GO" id="GO:0008658">
    <property type="term" value="F:penicillin binding"/>
    <property type="evidence" value="ECO:0007669"/>
    <property type="project" value="InterPro"/>
</dbReference>
<dbReference type="SUPFAM" id="SSF56519">
    <property type="entry name" value="Penicillin binding protein dimerisation domain"/>
    <property type="match status" value="1"/>
</dbReference>
<dbReference type="InterPro" id="IPR017790">
    <property type="entry name" value="Penicillin-binding_protein_2"/>
</dbReference>
<keyword evidence="17" id="KW-1185">Reference proteome</keyword>
<reference evidence="16 17" key="1">
    <citation type="submission" date="2020-08" db="EMBL/GenBank/DDBJ databases">
        <title>Genomic Encyclopedia of Type Strains, Phase IV (KMG-IV): sequencing the most valuable type-strain genomes for metagenomic binning, comparative biology and taxonomic classification.</title>
        <authorList>
            <person name="Goeker M."/>
        </authorList>
    </citation>
    <scope>NUCLEOTIDE SEQUENCE [LARGE SCALE GENOMIC DNA]</scope>
    <source>
        <strain evidence="16 17">DSM 45385</strain>
    </source>
</reference>
<organism evidence="16 17">
    <name type="scientific">Nonomuraea endophytica</name>
    <dbReference type="NCBI Taxonomy" id="714136"/>
    <lineage>
        <taxon>Bacteria</taxon>
        <taxon>Bacillati</taxon>
        <taxon>Actinomycetota</taxon>
        <taxon>Actinomycetes</taxon>
        <taxon>Streptosporangiales</taxon>
        <taxon>Streptosporangiaceae</taxon>
        <taxon>Nonomuraea</taxon>
    </lineage>
</organism>
<dbReference type="AlphaFoldDB" id="A0A7W8A3H0"/>
<evidence type="ECO:0000256" key="13">
    <source>
        <dbReference type="ARBA" id="ARBA00023316"/>
    </source>
</evidence>
<keyword evidence="4" id="KW-1003">Cell membrane</keyword>
<evidence type="ECO:0000256" key="9">
    <source>
        <dbReference type="ARBA" id="ARBA00022960"/>
    </source>
</evidence>
<dbReference type="InterPro" id="IPR050515">
    <property type="entry name" value="Beta-lactam/transpept"/>
</dbReference>
<gene>
    <name evidence="16" type="ORF">HNR40_004387</name>
</gene>
<accession>A0A7W8A3H0</accession>
<name>A0A7W8A3H0_9ACTN</name>
<evidence type="ECO:0000256" key="1">
    <source>
        <dbReference type="ARBA" id="ARBA00004167"/>
    </source>
</evidence>
<dbReference type="GO" id="GO:0005886">
    <property type="term" value="C:plasma membrane"/>
    <property type="evidence" value="ECO:0007669"/>
    <property type="project" value="UniProtKB-SubCell"/>
</dbReference>
<keyword evidence="10" id="KW-0573">Peptidoglycan synthesis</keyword>
<evidence type="ECO:0000256" key="4">
    <source>
        <dbReference type="ARBA" id="ARBA00022475"/>
    </source>
</evidence>
<dbReference type="InterPro" id="IPR036138">
    <property type="entry name" value="PBP_dimer_sf"/>
</dbReference>
<keyword evidence="11" id="KW-1133">Transmembrane helix</keyword>
<dbReference type="InterPro" id="IPR012338">
    <property type="entry name" value="Beta-lactam/transpept-like"/>
</dbReference>
<evidence type="ECO:0000256" key="2">
    <source>
        <dbReference type="ARBA" id="ARBA00004236"/>
    </source>
</evidence>
<dbReference type="Gene3D" id="3.40.710.10">
    <property type="entry name" value="DD-peptidase/beta-lactamase superfamily"/>
    <property type="match status" value="1"/>
</dbReference>
<dbReference type="GO" id="GO:0008360">
    <property type="term" value="P:regulation of cell shape"/>
    <property type="evidence" value="ECO:0007669"/>
    <property type="project" value="UniProtKB-KW"/>
</dbReference>
<evidence type="ECO:0000259" key="15">
    <source>
        <dbReference type="Pfam" id="PF03717"/>
    </source>
</evidence>
<keyword evidence="9" id="KW-0133">Cell shape</keyword>
<dbReference type="GO" id="GO:0071555">
    <property type="term" value="P:cell wall organization"/>
    <property type="evidence" value="ECO:0007669"/>
    <property type="project" value="UniProtKB-KW"/>
</dbReference>
<dbReference type="EMBL" id="JACHIN010000005">
    <property type="protein sequence ID" value="MBB5078901.1"/>
    <property type="molecule type" value="Genomic_DNA"/>
</dbReference>
<evidence type="ECO:0000256" key="12">
    <source>
        <dbReference type="ARBA" id="ARBA00023136"/>
    </source>
</evidence>
<evidence type="ECO:0000256" key="8">
    <source>
        <dbReference type="ARBA" id="ARBA00022801"/>
    </source>
</evidence>
<keyword evidence="5" id="KW-0997">Cell inner membrane</keyword>
<keyword evidence="7" id="KW-0812">Transmembrane</keyword>
<keyword evidence="12" id="KW-0472">Membrane</keyword>
<feature type="domain" description="Penicillin-binding protein dimerisation" evidence="15">
    <location>
        <begin position="51"/>
        <end position="224"/>
    </location>
</feature>
<evidence type="ECO:0000256" key="5">
    <source>
        <dbReference type="ARBA" id="ARBA00022519"/>
    </source>
</evidence>
<comment type="subcellular location">
    <subcellularLocation>
        <location evidence="2">Cell membrane</location>
    </subcellularLocation>
    <subcellularLocation>
        <location evidence="1">Membrane</location>
        <topology evidence="1">Single-pass membrane protein</topology>
    </subcellularLocation>
</comment>
<dbReference type="Pfam" id="PF03717">
    <property type="entry name" value="PBP_dimer"/>
    <property type="match status" value="1"/>
</dbReference>
<sequence>MRSRLLVLHVLIASLLLIPLIRLWDVQVRHGDDYARAAAEDHVRQVVVPQVRGGILDDRGRPLVRNRTRLAVTVDHVALTRRRDGGRAVLDRLAGVLGVPAARLAEQVRLCTAGVRPPCWPGSPYQPIPVAGEVSTRAALQIAERPELFPGVSADPVPVRDHPRGELAAHTLGYVAPSGGGDPASGIGLSGQEGLEARYDADLSGRPGRREVVVDTTGQVVRTLSETPPVAGHDLVTSIDAEVQEVAERALRRAVEGARDRRLPADAGAAVVMDVRTGRVVALAAHPGYDPDVWSGGISGDAYRELRGRLQPKAIQGQWAPGSTWKITSAAAAVKAGYALDGIYGCPGSFQVGARSFRNFRGIPLGSMPLSRALTASCDTIFYRFAYEMWLKDGGTKPVKRPRDPMQKMAAAFGFGKRTGIDLPGEAAGRLPTRAWKRSFWAQTRKQSCKEAKRARSAYVRAIAKENCVDGHRWWAGDAANFSIGQGDVLVTPLQLARAYAALANGGKLFTPRVGKAVVRADGSVVRRIKPKVAGRLPVPKKVLAYIRKALAEVPRSGTAAGAFAGFPLDRLAVAGKTGTAEAYGKKDTSWFASFAPAGKPRYAVVVVVSQGGTGASTAAPAVREIWSGMYGLEGGKAALR</sequence>
<evidence type="ECO:0000256" key="6">
    <source>
        <dbReference type="ARBA" id="ARBA00022670"/>
    </source>
</evidence>
<comment type="caution">
    <text evidence="16">The sequence shown here is derived from an EMBL/GenBank/DDBJ whole genome shotgun (WGS) entry which is preliminary data.</text>
</comment>
<dbReference type="PANTHER" id="PTHR30627:SF2">
    <property type="entry name" value="PEPTIDOGLYCAN D,D-TRANSPEPTIDASE MRDA"/>
    <property type="match status" value="1"/>
</dbReference>
<evidence type="ECO:0000256" key="3">
    <source>
        <dbReference type="ARBA" id="ARBA00007171"/>
    </source>
</evidence>
<protein>
    <submittedName>
        <fullName evidence="16">Penicillin-binding protein 2</fullName>
    </submittedName>
</protein>
<dbReference type="InterPro" id="IPR005311">
    <property type="entry name" value="PBP_dimer"/>
</dbReference>
<evidence type="ECO:0000256" key="10">
    <source>
        <dbReference type="ARBA" id="ARBA00022984"/>
    </source>
</evidence>
<evidence type="ECO:0000313" key="17">
    <source>
        <dbReference type="Proteomes" id="UP000568380"/>
    </source>
</evidence>
<keyword evidence="13" id="KW-0961">Cell wall biogenesis/degradation</keyword>
<evidence type="ECO:0000259" key="14">
    <source>
        <dbReference type="Pfam" id="PF00905"/>
    </source>
</evidence>
<evidence type="ECO:0000256" key="11">
    <source>
        <dbReference type="ARBA" id="ARBA00022989"/>
    </source>
</evidence>
<dbReference type="GO" id="GO:0009252">
    <property type="term" value="P:peptidoglycan biosynthetic process"/>
    <property type="evidence" value="ECO:0007669"/>
    <property type="project" value="UniProtKB-KW"/>
</dbReference>
<dbReference type="SUPFAM" id="SSF56601">
    <property type="entry name" value="beta-lactamase/transpeptidase-like"/>
    <property type="match status" value="1"/>
</dbReference>
<dbReference type="PANTHER" id="PTHR30627">
    <property type="entry name" value="PEPTIDOGLYCAN D,D-TRANSPEPTIDASE"/>
    <property type="match status" value="1"/>
</dbReference>
<comment type="similarity">
    <text evidence="3">Belongs to the transpeptidase family.</text>
</comment>
<dbReference type="NCBIfam" id="TIGR03423">
    <property type="entry name" value="pbp2_mrdA"/>
    <property type="match status" value="1"/>
</dbReference>